<dbReference type="CDD" id="cd06259">
    <property type="entry name" value="YdcF-like"/>
    <property type="match status" value="1"/>
</dbReference>
<evidence type="ECO:0000313" key="2">
    <source>
        <dbReference type="EMBL" id="MBD2769476.1"/>
    </source>
</evidence>
<name>A0A927BEN7_9BACT</name>
<dbReference type="AlphaFoldDB" id="A0A927BEN7"/>
<dbReference type="Gene3D" id="3.40.50.620">
    <property type="entry name" value="HUPs"/>
    <property type="match status" value="1"/>
</dbReference>
<keyword evidence="3" id="KW-1185">Reference proteome</keyword>
<accession>A0A927BEN7</accession>
<reference evidence="2" key="1">
    <citation type="submission" date="2020-09" db="EMBL/GenBank/DDBJ databases">
        <authorList>
            <person name="Kim M.K."/>
        </authorList>
    </citation>
    <scope>NUCLEOTIDE SEQUENCE</scope>
    <source>
        <strain evidence="2">BT664</strain>
    </source>
</reference>
<comment type="caution">
    <text evidence="2">The sequence shown here is derived from an EMBL/GenBank/DDBJ whole genome shotgun (WGS) entry which is preliminary data.</text>
</comment>
<feature type="domain" description="DUF218" evidence="1">
    <location>
        <begin position="36"/>
        <end position="177"/>
    </location>
</feature>
<dbReference type="Proteomes" id="UP000612233">
    <property type="component" value="Unassembled WGS sequence"/>
</dbReference>
<evidence type="ECO:0000313" key="3">
    <source>
        <dbReference type="Proteomes" id="UP000612233"/>
    </source>
</evidence>
<proteinExistence type="predicted"/>
<dbReference type="Pfam" id="PF02698">
    <property type="entry name" value="DUF218"/>
    <property type="match status" value="1"/>
</dbReference>
<dbReference type="InterPro" id="IPR051599">
    <property type="entry name" value="Cell_Envelope_Assoc"/>
</dbReference>
<dbReference type="GO" id="GO:0005886">
    <property type="term" value="C:plasma membrane"/>
    <property type="evidence" value="ECO:0007669"/>
    <property type="project" value="TreeGrafter"/>
</dbReference>
<organism evidence="2 3">
    <name type="scientific">Hymenobacter montanus</name>
    <dbReference type="NCBI Taxonomy" id="2771359"/>
    <lineage>
        <taxon>Bacteria</taxon>
        <taxon>Pseudomonadati</taxon>
        <taxon>Bacteroidota</taxon>
        <taxon>Cytophagia</taxon>
        <taxon>Cytophagales</taxon>
        <taxon>Hymenobacteraceae</taxon>
        <taxon>Hymenobacter</taxon>
    </lineage>
</organism>
<dbReference type="PANTHER" id="PTHR30336:SF20">
    <property type="entry name" value="DUF218 DOMAIN-CONTAINING PROTEIN"/>
    <property type="match status" value="1"/>
</dbReference>
<protein>
    <submittedName>
        <fullName evidence="2">YdcF family protein</fullName>
    </submittedName>
</protein>
<dbReference type="PANTHER" id="PTHR30336">
    <property type="entry name" value="INNER MEMBRANE PROTEIN, PROBABLE PERMEASE"/>
    <property type="match status" value="1"/>
</dbReference>
<dbReference type="InterPro" id="IPR003848">
    <property type="entry name" value="DUF218"/>
</dbReference>
<sequence>MSKAIKRVLLLALAWFLIHTMLIVVDGLMDSPGKADVALILGNTVHENGKMSARLQSRVEKGLDLYRAGRVKTIVVSGGLGKEGFYEAEVMKNYLLAQQVPAARVIVDNKGNTTQLTALNFNQIRKKLGFRSVIVVSQYYHLSRTKLALRNLGMENVYSAHAPYFEFRDLYSLVREFFGFYAYLLQGLAQGT</sequence>
<dbReference type="EMBL" id="JACXAD010000020">
    <property type="protein sequence ID" value="MBD2769476.1"/>
    <property type="molecule type" value="Genomic_DNA"/>
</dbReference>
<evidence type="ECO:0000259" key="1">
    <source>
        <dbReference type="Pfam" id="PF02698"/>
    </source>
</evidence>
<gene>
    <name evidence="2" type="ORF">IC235_16425</name>
</gene>
<dbReference type="InterPro" id="IPR014729">
    <property type="entry name" value="Rossmann-like_a/b/a_fold"/>
</dbReference>